<dbReference type="OrthoDB" id="2183731at2"/>
<name>F3YBB1_MELPT</name>
<dbReference type="HOGENOM" id="CLU_137844_1_0_9"/>
<dbReference type="AlphaFoldDB" id="F3YBB1"/>
<reference evidence="1 2" key="1">
    <citation type="journal article" date="2011" name="J. Bacteriol.">
        <title>Complete genome sequence of Melissococcus plutonius ATCC 35311.</title>
        <authorList>
            <person name="Okumura K."/>
            <person name="Arai R."/>
            <person name="Okura M."/>
            <person name="Kirikae T."/>
            <person name="Takamatsu D."/>
            <person name="Osaki M."/>
            <person name="Miyoshi-Akiyama T."/>
        </authorList>
    </citation>
    <scope>NUCLEOTIDE SEQUENCE [LARGE SCALE GENOMIC DNA]</scope>
    <source>
        <strain evidence="2">ATCC 35311 / CIP 104052 / LMG 20360 / NCIMB 702443</strain>
    </source>
</reference>
<dbReference type="RefSeq" id="WP_013774225.1">
    <property type="nucleotide sequence ID" value="NC_015516.1"/>
</dbReference>
<dbReference type="STRING" id="940190.MPTP_1359"/>
<accession>F3YBB1</accession>
<dbReference type="Proteomes" id="UP000008456">
    <property type="component" value="Chromosome"/>
</dbReference>
<gene>
    <name evidence="1" type="ordered locus">MPTP_1359</name>
</gene>
<dbReference type="KEGG" id="mps:MPTP_1359"/>
<organism evidence="1 2">
    <name type="scientific">Melissococcus plutonius (strain ATCC 35311 / DSM 29964 / CIP 104052 / LMG 20360 / NCIMB 702443)</name>
    <dbReference type="NCBI Taxonomy" id="940190"/>
    <lineage>
        <taxon>Bacteria</taxon>
        <taxon>Bacillati</taxon>
        <taxon>Bacillota</taxon>
        <taxon>Bacilli</taxon>
        <taxon>Lactobacillales</taxon>
        <taxon>Enterococcaceae</taxon>
        <taxon>Melissococcus</taxon>
    </lineage>
</organism>
<proteinExistence type="predicted"/>
<sequence>MHLDYLTDAKNFLAGLTKDEQAVLYNDLLALQEVHQTNEHRCYYTLRNVKGIAKKYSKRRTRSFSYQNAHSDELLIYQTHEQHFLKNTYHIQIFFNKQKYPYDFIVQLLVLLKQTITESMVSYPSPTSI</sequence>
<keyword evidence="2" id="KW-1185">Reference proteome</keyword>
<evidence type="ECO:0000313" key="1">
    <source>
        <dbReference type="EMBL" id="BAK21789.1"/>
    </source>
</evidence>
<evidence type="ECO:0000313" key="2">
    <source>
        <dbReference type="Proteomes" id="UP000008456"/>
    </source>
</evidence>
<reference key="2">
    <citation type="submission" date="2011-04" db="EMBL/GenBank/DDBJ databases">
        <title>Whole genome sequence of Melissococcus plutonius ATCC 35311.</title>
        <authorList>
            <person name="Okumura K."/>
            <person name="Arai R."/>
            <person name="Osaki M."/>
            <person name="Okura M."/>
            <person name="Kirikae T."/>
            <person name="Takamatsu D."/>
            <person name="Akiyama T."/>
        </authorList>
    </citation>
    <scope>NUCLEOTIDE SEQUENCE</scope>
    <source>
        <strain>ATCC 35311</strain>
    </source>
</reference>
<dbReference type="EMBL" id="AP012200">
    <property type="protein sequence ID" value="BAK21789.1"/>
    <property type="molecule type" value="Genomic_DNA"/>
</dbReference>
<protein>
    <submittedName>
        <fullName evidence="1">Uncharacterized protein</fullName>
    </submittedName>
</protein>